<dbReference type="Gene3D" id="3.50.70.20">
    <property type="entry name" value="Cytochrome P460"/>
    <property type="match status" value="1"/>
</dbReference>
<evidence type="ECO:0000313" key="2">
    <source>
        <dbReference type="EMBL" id="MDM5263352.1"/>
    </source>
</evidence>
<dbReference type="RefSeq" id="WP_289401639.1">
    <property type="nucleotide sequence ID" value="NZ_JAQIBC010000002.1"/>
</dbReference>
<dbReference type="InterPro" id="IPR038142">
    <property type="entry name" value="Cytochrome_P460_sp"/>
</dbReference>
<protein>
    <submittedName>
        <fullName evidence="2">Cytochrome P460 family protein</fullName>
    </submittedName>
</protein>
<name>A0ABT7QQH4_9BACT</name>
<dbReference type="EMBL" id="JAQIBC010000002">
    <property type="protein sequence ID" value="MDM5263352.1"/>
    <property type="molecule type" value="Genomic_DNA"/>
</dbReference>
<feature type="domain" description="Cytochrome P460" evidence="1">
    <location>
        <begin position="23"/>
        <end position="104"/>
    </location>
</feature>
<evidence type="ECO:0000313" key="3">
    <source>
        <dbReference type="Proteomes" id="UP001169066"/>
    </source>
</evidence>
<comment type="caution">
    <text evidence="2">The sequence shown here is derived from an EMBL/GenBank/DDBJ whole genome shotgun (WGS) entry which is preliminary data.</text>
</comment>
<organism evidence="2 3">
    <name type="scientific">Sulfurovum xiamenensis</name>
    <dbReference type="NCBI Taxonomy" id="3019066"/>
    <lineage>
        <taxon>Bacteria</taxon>
        <taxon>Pseudomonadati</taxon>
        <taxon>Campylobacterota</taxon>
        <taxon>Epsilonproteobacteria</taxon>
        <taxon>Campylobacterales</taxon>
        <taxon>Sulfurovaceae</taxon>
        <taxon>Sulfurovum</taxon>
    </lineage>
</organism>
<sequence length="104" mass="11638">MLSSSVFTAIADTPEPSNHINYPVGWQKWSPIAVYHRTDNNTSRKILGNSIAVEAARKGNVNPWPDGAILGKIVWKDDQLQDWKAATAPGEFVHAEFMFRDSKK</sequence>
<dbReference type="InterPro" id="IPR032033">
    <property type="entry name" value="Cytochrome_P460"/>
</dbReference>
<proteinExistence type="predicted"/>
<dbReference type="Pfam" id="PF16694">
    <property type="entry name" value="Cytochrome_P460"/>
    <property type="match status" value="1"/>
</dbReference>
<evidence type="ECO:0000259" key="1">
    <source>
        <dbReference type="Pfam" id="PF16694"/>
    </source>
</evidence>
<gene>
    <name evidence="2" type="ORF">PF327_04005</name>
</gene>
<accession>A0ABT7QQH4</accession>
<dbReference type="Proteomes" id="UP001169066">
    <property type="component" value="Unassembled WGS sequence"/>
</dbReference>
<reference evidence="2" key="1">
    <citation type="submission" date="2023-01" db="EMBL/GenBank/DDBJ databases">
        <title>Sulfurovum sp. XTW-4 genome assembly.</title>
        <authorList>
            <person name="Wang J."/>
        </authorList>
    </citation>
    <scope>NUCLEOTIDE SEQUENCE</scope>
    <source>
        <strain evidence="2">XTW-4</strain>
    </source>
</reference>
<keyword evidence="3" id="KW-1185">Reference proteome</keyword>